<dbReference type="InterPro" id="IPR014347">
    <property type="entry name" value="Tautomerase/MIF_sf"/>
</dbReference>
<dbReference type="InterPro" id="IPR028116">
    <property type="entry name" value="Cis-CaaD-like"/>
</dbReference>
<sequence length="146" mass="16661">MPLWTFSHSAGAFTAEEKKDLAEAITKLYTDAGLPAFYVNVQFIPLSENDMWYGAKPHPKFTMISIIHVAQNVQNHPMKARKAFINSVDNILTPRMTQKGMGWEYYVLEGPREFWKIDGIVPPPTGSEMEKLWAKHNRPILAESKL</sequence>
<dbReference type="Pfam" id="PF14832">
    <property type="entry name" value="Tautomerase_3"/>
    <property type="match status" value="1"/>
</dbReference>
<name>A0AA37LCI0_9PEZI</name>
<evidence type="ECO:0000313" key="3">
    <source>
        <dbReference type="Proteomes" id="UP001055115"/>
    </source>
</evidence>
<dbReference type="Proteomes" id="UP001055115">
    <property type="component" value="Unassembled WGS sequence"/>
</dbReference>
<dbReference type="GeneID" id="73327104"/>
<protein>
    <recommendedName>
        <fullName evidence="1">Tautomerase cis-CaaD-like domain-containing protein</fullName>
    </recommendedName>
</protein>
<proteinExistence type="predicted"/>
<keyword evidence="3" id="KW-1185">Reference proteome</keyword>
<dbReference type="AlphaFoldDB" id="A0AA37LCI0"/>
<comment type="caution">
    <text evidence="2">The sequence shown here is derived from an EMBL/GenBank/DDBJ whole genome shotgun (WGS) entry which is preliminary data.</text>
</comment>
<dbReference type="EMBL" id="BQXU01000015">
    <property type="protein sequence ID" value="GKT46121.1"/>
    <property type="molecule type" value="Genomic_DNA"/>
</dbReference>
<feature type="domain" description="Tautomerase cis-CaaD-like" evidence="1">
    <location>
        <begin position="1"/>
        <end position="138"/>
    </location>
</feature>
<dbReference type="Gene3D" id="3.30.429.10">
    <property type="entry name" value="Macrophage Migration Inhibitory Factor"/>
    <property type="match status" value="1"/>
</dbReference>
<gene>
    <name evidence="2" type="ORF">ColSpa_06302</name>
</gene>
<evidence type="ECO:0000259" key="1">
    <source>
        <dbReference type="Pfam" id="PF14832"/>
    </source>
</evidence>
<dbReference type="RefSeq" id="XP_049128471.1">
    <property type="nucleotide sequence ID" value="XM_049272514.1"/>
</dbReference>
<reference evidence="2 3" key="1">
    <citation type="submission" date="2022-03" db="EMBL/GenBank/DDBJ databases">
        <title>Genome data of Colletotrichum spp.</title>
        <authorList>
            <person name="Utami Y.D."/>
            <person name="Hiruma K."/>
        </authorList>
    </citation>
    <scope>NUCLEOTIDE SEQUENCE [LARGE SCALE GENOMIC DNA]</scope>
    <source>
        <strain evidence="2 3">MAFF 239500</strain>
    </source>
</reference>
<evidence type="ECO:0000313" key="2">
    <source>
        <dbReference type="EMBL" id="GKT46121.1"/>
    </source>
</evidence>
<accession>A0AA37LCI0</accession>
<organism evidence="2 3">
    <name type="scientific">Colletotrichum spaethianum</name>
    <dbReference type="NCBI Taxonomy" id="700344"/>
    <lineage>
        <taxon>Eukaryota</taxon>
        <taxon>Fungi</taxon>
        <taxon>Dikarya</taxon>
        <taxon>Ascomycota</taxon>
        <taxon>Pezizomycotina</taxon>
        <taxon>Sordariomycetes</taxon>
        <taxon>Hypocreomycetidae</taxon>
        <taxon>Glomerellales</taxon>
        <taxon>Glomerellaceae</taxon>
        <taxon>Colletotrichum</taxon>
        <taxon>Colletotrichum spaethianum species complex</taxon>
    </lineage>
</organism>